<sequence>MPGIADSKCILVIGATAGIGRALALSLLALPSKPTVIVSGRRRSRLDELAKEGLEVVHCDVDADRDTLDKFVSIVLDKYPQLDSVVFSAGIQHEFDFTHPETVDLDAFTSEINTNYIAIVTMIKYFLPHLLRKGSKGQPCFIIPVSSQLGILPAPWVPCYAATKAALHSYTISLEAQMRGTNVNVIEIAPPLVESELHDHQGKSPSLSKMWMPLDKFTEHIMKGLLRGDSFITAGSGEKFFSRFEEGKAEAAYDSYQRMKGVWAEAK</sequence>
<protein>
    <submittedName>
        <fullName evidence="3">NAD(P)-binding protein</fullName>
    </submittedName>
</protein>
<evidence type="ECO:0000313" key="3">
    <source>
        <dbReference type="EMBL" id="TFK57383.1"/>
    </source>
</evidence>
<dbReference type="Pfam" id="PF00106">
    <property type="entry name" value="adh_short"/>
    <property type="match status" value="1"/>
</dbReference>
<dbReference type="STRING" id="5364.A0A5C3NJ11"/>
<evidence type="ECO:0000256" key="2">
    <source>
        <dbReference type="ARBA" id="ARBA00023002"/>
    </source>
</evidence>
<dbReference type="InterPro" id="IPR002347">
    <property type="entry name" value="SDR_fam"/>
</dbReference>
<organism evidence="3 4">
    <name type="scientific">Heliocybe sulcata</name>
    <dbReference type="NCBI Taxonomy" id="5364"/>
    <lineage>
        <taxon>Eukaryota</taxon>
        <taxon>Fungi</taxon>
        <taxon>Dikarya</taxon>
        <taxon>Basidiomycota</taxon>
        <taxon>Agaricomycotina</taxon>
        <taxon>Agaricomycetes</taxon>
        <taxon>Gloeophyllales</taxon>
        <taxon>Gloeophyllaceae</taxon>
        <taxon>Heliocybe</taxon>
    </lineage>
</organism>
<dbReference type="SUPFAM" id="SSF51735">
    <property type="entry name" value="NAD(P)-binding Rossmann-fold domains"/>
    <property type="match status" value="1"/>
</dbReference>
<dbReference type="EMBL" id="ML213503">
    <property type="protein sequence ID" value="TFK57383.1"/>
    <property type="molecule type" value="Genomic_DNA"/>
</dbReference>
<dbReference type="Gene3D" id="3.40.50.720">
    <property type="entry name" value="NAD(P)-binding Rossmann-like Domain"/>
    <property type="match status" value="1"/>
</dbReference>
<keyword evidence="2" id="KW-0560">Oxidoreductase</keyword>
<dbReference type="GO" id="GO:0016491">
    <property type="term" value="F:oxidoreductase activity"/>
    <property type="evidence" value="ECO:0007669"/>
    <property type="project" value="UniProtKB-KW"/>
</dbReference>
<dbReference type="Proteomes" id="UP000305948">
    <property type="component" value="Unassembled WGS sequence"/>
</dbReference>
<gene>
    <name evidence="3" type="ORF">OE88DRAFT_1651078</name>
</gene>
<evidence type="ECO:0000256" key="1">
    <source>
        <dbReference type="ARBA" id="ARBA00006484"/>
    </source>
</evidence>
<comment type="similarity">
    <text evidence="1">Belongs to the short-chain dehydrogenases/reductases (SDR) family.</text>
</comment>
<dbReference type="OrthoDB" id="37659at2759"/>
<accession>A0A5C3NJ11</accession>
<dbReference type="AlphaFoldDB" id="A0A5C3NJ11"/>
<keyword evidence="4" id="KW-1185">Reference proteome</keyword>
<reference evidence="3 4" key="1">
    <citation type="journal article" date="2019" name="Nat. Ecol. Evol.">
        <title>Megaphylogeny resolves global patterns of mushroom evolution.</title>
        <authorList>
            <person name="Varga T."/>
            <person name="Krizsan K."/>
            <person name="Foldi C."/>
            <person name="Dima B."/>
            <person name="Sanchez-Garcia M."/>
            <person name="Sanchez-Ramirez S."/>
            <person name="Szollosi G.J."/>
            <person name="Szarkandi J.G."/>
            <person name="Papp V."/>
            <person name="Albert L."/>
            <person name="Andreopoulos W."/>
            <person name="Angelini C."/>
            <person name="Antonin V."/>
            <person name="Barry K.W."/>
            <person name="Bougher N.L."/>
            <person name="Buchanan P."/>
            <person name="Buyck B."/>
            <person name="Bense V."/>
            <person name="Catcheside P."/>
            <person name="Chovatia M."/>
            <person name="Cooper J."/>
            <person name="Damon W."/>
            <person name="Desjardin D."/>
            <person name="Finy P."/>
            <person name="Geml J."/>
            <person name="Haridas S."/>
            <person name="Hughes K."/>
            <person name="Justo A."/>
            <person name="Karasinski D."/>
            <person name="Kautmanova I."/>
            <person name="Kiss B."/>
            <person name="Kocsube S."/>
            <person name="Kotiranta H."/>
            <person name="LaButti K.M."/>
            <person name="Lechner B.E."/>
            <person name="Liimatainen K."/>
            <person name="Lipzen A."/>
            <person name="Lukacs Z."/>
            <person name="Mihaltcheva S."/>
            <person name="Morgado L.N."/>
            <person name="Niskanen T."/>
            <person name="Noordeloos M.E."/>
            <person name="Ohm R.A."/>
            <person name="Ortiz-Santana B."/>
            <person name="Ovrebo C."/>
            <person name="Racz N."/>
            <person name="Riley R."/>
            <person name="Savchenko A."/>
            <person name="Shiryaev A."/>
            <person name="Soop K."/>
            <person name="Spirin V."/>
            <person name="Szebenyi C."/>
            <person name="Tomsovsky M."/>
            <person name="Tulloss R.E."/>
            <person name="Uehling J."/>
            <person name="Grigoriev I.V."/>
            <person name="Vagvolgyi C."/>
            <person name="Papp T."/>
            <person name="Martin F.M."/>
            <person name="Miettinen O."/>
            <person name="Hibbett D.S."/>
            <person name="Nagy L.G."/>
        </authorList>
    </citation>
    <scope>NUCLEOTIDE SEQUENCE [LARGE SCALE GENOMIC DNA]</scope>
    <source>
        <strain evidence="3 4">OMC1185</strain>
    </source>
</reference>
<proteinExistence type="inferred from homology"/>
<dbReference type="PANTHER" id="PTHR44169:SF6">
    <property type="entry name" value="NADPH-DEPENDENT 1-ACYLDIHYDROXYACETONE PHOSPHATE REDUCTASE"/>
    <property type="match status" value="1"/>
</dbReference>
<dbReference type="InterPro" id="IPR036291">
    <property type="entry name" value="NAD(P)-bd_dom_sf"/>
</dbReference>
<name>A0A5C3NJ11_9AGAM</name>
<evidence type="ECO:0000313" key="4">
    <source>
        <dbReference type="Proteomes" id="UP000305948"/>
    </source>
</evidence>
<dbReference type="PRINTS" id="PR00081">
    <property type="entry name" value="GDHRDH"/>
</dbReference>
<dbReference type="PANTHER" id="PTHR44169">
    <property type="entry name" value="NADPH-DEPENDENT 1-ACYLDIHYDROXYACETONE PHOSPHATE REDUCTASE"/>
    <property type="match status" value="1"/>
</dbReference>